<dbReference type="VEuPathDB" id="FungiDB:ASPGLDRAFT_138438"/>
<accession>A0A1L9V461</accession>
<proteinExistence type="predicted"/>
<gene>
    <name evidence="2" type="ORF">ASPGLDRAFT_138438</name>
</gene>
<dbReference type="Proteomes" id="UP000184300">
    <property type="component" value="Unassembled WGS sequence"/>
</dbReference>
<dbReference type="EMBL" id="KV878930">
    <property type="protein sequence ID" value="OJJ78681.1"/>
    <property type="molecule type" value="Genomic_DNA"/>
</dbReference>
<feature type="compositionally biased region" description="Polar residues" evidence="1">
    <location>
        <begin position="23"/>
        <end position="34"/>
    </location>
</feature>
<feature type="compositionally biased region" description="Low complexity" evidence="1">
    <location>
        <begin position="42"/>
        <end position="51"/>
    </location>
</feature>
<protein>
    <submittedName>
        <fullName evidence="2">Uncharacterized protein</fullName>
    </submittedName>
</protein>
<sequence>MEANYLRHMSRERSRKRQRSSSTIETESQHSCQNLEVPHGNSGSQPRSSSSQVADNE</sequence>
<keyword evidence="3" id="KW-1185">Reference proteome</keyword>
<dbReference type="AlphaFoldDB" id="A0A1L9V461"/>
<organism evidence="2 3">
    <name type="scientific">Aspergillus glaucus CBS 516.65</name>
    <dbReference type="NCBI Taxonomy" id="1160497"/>
    <lineage>
        <taxon>Eukaryota</taxon>
        <taxon>Fungi</taxon>
        <taxon>Dikarya</taxon>
        <taxon>Ascomycota</taxon>
        <taxon>Pezizomycotina</taxon>
        <taxon>Eurotiomycetes</taxon>
        <taxon>Eurotiomycetidae</taxon>
        <taxon>Eurotiales</taxon>
        <taxon>Aspergillaceae</taxon>
        <taxon>Aspergillus</taxon>
        <taxon>Aspergillus subgen. Aspergillus</taxon>
    </lineage>
</organism>
<evidence type="ECO:0000313" key="3">
    <source>
        <dbReference type="Proteomes" id="UP000184300"/>
    </source>
</evidence>
<reference evidence="3" key="1">
    <citation type="journal article" date="2017" name="Genome Biol.">
        <title>Comparative genomics reveals high biological diversity and specific adaptations in the industrially and medically important fungal genus Aspergillus.</title>
        <authorList>
            <person name="de Vries R.P."/>
            <person name="Riley R."/>
            <person name="Wiebenga A."/>
            <person name="Aguilar-Osorio G."/>
            <person name="Amillis S."/>
            <person name="Uchima C.A."/>
            <person name="Anderluh G."/>
            <person name="Asadollahi M."/>
            <person name="Askin M."/>
            <person name="Barry K."/>
            <person name="Battaglia E."/>
            <person name="Bayram O."/>
            <person name="Benocci T."/>
            <person name="Braus-Stromeyer S.A."/>
            <person name="Caldana C."/>
            <person name="Canovas D."/>
            <person name="Cerqueira G.C."/>
            <person name="Chen F."/>
            <person name="Chen W."/>
            <person name="Choi C."/>
            <person name="Clum A."/>
            <person name="Dos Santos R.A."/>
            <person name="Damasio A.R."/>
            <person name="Diallinas G."/>
            <person name="Emri T."/>
            <person name="Fekete E."/>
            <person name="Flipphi M."/>
            <person name="Freyberg S."/>
            <person name="Gallo A."/>
            <person name="Gournas C."/>
            <person name="Habgood R."/>
            <person name="Hainaut M."/>
            <person name="Harispe M.L."/>
            <person name="Henrissat B."/>
            <person name="Hilden K.S."/>
            <person name="Hope R."/>
            <person name="Hossain A."/>
            <person name="Karabika E."/>
            <person name="Karaffa L."/>
            <person name="Karanyi Z."/>
            <person name="Krasevec N."/>
            <person name="Kuo A."/>
            <person name="Kusch H."/>
            <person name="LaButti K."/>
            <person name="Lagendijk E.L."/>
            <person name="Lapidus A."/>
            <person name="Levasseur A."/>
            <person name="Lindquist E."/>
            <person name="Lipzen A."/>
            <person name="Logrieco A.F."/>
            <person name="MacCabe A."/>
            <person name="Maekelae M.R."/>
            <person name="Malavazi I."/>
            <person name="Melin P."/>
            <person name="Meyer V."/>
            <person name="Mielnichuk N."/>
            <person name="Miskei M."/>
            <person name="Molnar A.P."/>
            <person name="Mule G."/>
            <person name="Ngan C.Y."/>
            <person name="Orejas M."/>
            <person name="Orosz E."/>
            <person name="Ouedraogo J.P."/>
            <person name="Overkamp K.M."/>
            <person name="Park H.-S."/>
            <person name="Perrone G."/>
            <person name="Piumi F."/>
            <person name="Punt P.J."/>
            <person name="Ram A.F."/>
            <person name="Ramon A."/>
            <person name="Rauscher S."/>
            <person name="Record E."/>
            <person name="Riano-Pachon D.M."/>
            <person name="Robert V."/>
            <person name="Roehrig J."/>
            <person name="Ruller R."/>
            <person name="Salamov A."/>
            <person name="Salih N.S."/>
            <person name="Samson R.A."/>
            <person name="Sandor E."/>
            <person name="Sanguinetti M."/>
            <person name="Schuetze T."/>
            <person name="Sepcic K."/>
            <person name="Shelest E."/>
            <person name="Sherlock G."/>
            <person name="Sophianopoulou V."/>
            <person name="Squina F.M."/>
            <person name="Sun H."/>
            <person name="Susca A."/>
            <person name="Todd R.B."/>
            <person name="Tsang A."/>
            <person name="Unkles S.E."/>
            <person name="van de Wiele N."/>
            <person name="van Rossen-Uffink D."/>
            <person name="Oliveira J.V."/>
            <person name="Vesth T.C."/>
            <person name="Visser J."/>
            <person name="Yu J.-H."/>
            <person name="Zhou M."/>
            <person name="Andersen M.R."/>
            <person name="Archer D.B."/>
            <person name="Baker S.E."/>
            <person name="Benoit I."/>
            <person name="Brakhage A.A."/>
            <person name="Braus G.H."/>
            <person name="Fischer R."/>
            <person name="Frisvad J.C."/>
            <person name="Goldman G.H."/>
            <person name="Houbraken J."/>
            <person name="Oakley B."/>
            <person name="Pocsi I."/>
            <person name="Scazzocchio C."/>
            <person name="Seiboth B."/>
            <person name="vanKuyk P.A."/>
            <person name="Wortman J."/>
            <person name="Dyer P.S."/>
            <person name="Grigoriev I.V."/>
        </authorList>
    </citation>
    <scope>NUCLEOTIDE SEQUENCE [LARGE SCALE GENOMIC DNA]</scope>
    <source>
        <strain evidence="3">CBS 516.65</strain>
    </source>
</reference>
<evidence type="ECO:0000256" key="1">
    <source>
        <dbReference type="SAM" id="MobiDB-lite"/>
    </source>
</evidence>
<name>A0A1L9V461_ASPGL</name>
<dbReference type="GeneID" id="34457869"/>
<evidence type="ECO:0000313" key="2">
    <source>
        <dbReference type="EMBL" id="OJJ78681.1"/>
    </source>
</evidence>
<dbReference type="RefSeq" id="XP_022395379.1">
    <property type="nucleotide sequence ID" value="XM_022541608.1"/>
</dbReference>
<feature type="region of interest" description="Disordered" evidence="1">
    <location>
        <begin position="1"/>
        <end position="57"/>
    </location>
</feature>
<feature type="compositionally biased region" description="Basic residues" evidence="1">
    <location>
        <begin position="8"/>
        <end position="19"/>
    </location>
</feature>